<evidence type="ECO:0000256" key="1">
    <source>
        <dbReference type="ARBA" id="ARBA00009019"/>
    </source>
</evidence>
<dbReference type="AlphaFoldDB" id="A0A3B3T0V8"/>
<proteinExistence type="inferred from homology"/>
<keyword evidence="6" id="KW-1185">Reference proteome</keyword>
<dbReference type="KEGG" id="pki:111855965"/>
<keyword evidence="2 3" id="KW-0175">Coiled coil</keyword>
<feature type="region of interest" description="Disordered" evidence="4">
    <location>
        <begin position="135"/>
        <end position="161"/>
    </location>
</feature>
<evidence type="ECO:0000313" key="5">
    <source>
        <dbReference type="Ensembl" id="ENSPKIP00000036682.1"/>
    </source>
</evidence>
<reference evidence="5" key="1">
    <citation type="submission" date="2025-08" db="UniProtKB">
        <authorList>
            <consortium name="Ensembl"/>
        </authorList>
    </citation>
    <scope>IDENTIFICATION</scope>
</reference>
<dbReference type="RefSeq" id="XP_023691284.1">
    <property type="nucleotide sequence ID" value="XM_023835516.2"/>
</dbReference>
<dbReference type="CTD" id="100148175"/>
<dbReference type="Proteomes" id="UP000261540">
    <property type="component" value="Unplaced"/>
</dbReference>
<accession>A0A3B3T0V8</accession>
<organism evidence="5 6">
    <name type="scientific">Paramormyrops kingsleyae</name>
    <dbReference type="NCBI Taxonomy" id="1676925"/>
    <lineage>
        <taxon>Eukaryota</taxon>
        <taxon>Metazoa</taxon>
        <taxon>Chordata</taxon>
        <taxon>Craniata</taxon>
        <taxon>Vertebrata</taxon>
        <taxon>Euteleostomi</taxon>
        <taxon>Actinopterygii</taxon>
        <taxon>Neopterygii</taxon>
        <taxon>Teleostei</taxon>
        <taxon>Osteoglossocephala</taxon>
        <taxon>Osteoglossomorpha</taxon>
        <taxon>Osteoglossiformes</taxon>
        <taxon>Mormyridae</taxon>
        <taxon>Paramormyrops</taxon>
    </lineage>
</organism>
<comment type="similarity">
    <text evidence="1">Belongs to the CDR2 family.</text>
</comment>
<reference evidence="5" key="2">
    <citation type="submission" date="2025-09" db="UniProtKB">
        <authorList>
            <consortium name="Ensembl"/>
        </authorList>
    </citation>
    <scope>IDENTIFICATION</scope>
</reference>
<feature type="compositionally biased region" description="Acidic residues" evidence="4">
    <location>
        <begin position="294"/>
        <end position="306"/>
    </location>
</feature>
<feature type="region of interest" description="Disordered" evidence="4">
    <location>
        <begin position="378"/>
        <end position="413"/>
    </location>
</feature>
<dbReference type="PANTHER" id="PTHR19232:SF1">
    <property type="entry name" value="CEREBELLAR DEGENERATION-RELATED PROTEIN 2"/>
    <property type="match status" value="1"/>
</dbReference>
<dbReference type="Ensembl" id="ENSPKIT00000017632.1">
    <property type="protein sequence ID" value="ENSPKIP00000036682.1"/>
    <property type="gene ID" value="ENSPKIG00000015158.1"/>
</dbReference>
<feature type="coiled-coil region" evidence="3">
    <location>
        <begin position="191"/>
        <end position="234"/>
    </location>
</feature>
<dbReference type="GeneTree" id="ENSGT00390000018570"/>
<name>A0A3B3T0V8_9TELE</name>
<feature type="compositionally biased region" description="Polar residues" evidence="4">
    <location>
        <begin position="142"/>
        <end position="153"/>
    </location>
</feature>
<dbReference type="GeneID" id="111855965"/>
<dbReference type="PANTHER" id="PTHR19232">
    <property type="entry name" value="CENTROCORTIN FAMILY MEMBER"/>
    <property type="match status" value="1"/>
</dbReference>
<evidence type="ECO:0000313" key="6">
    <source>
        <dbReference type="Proteomes" id="UP000261540"/>
    </source>
</evidence>
<evidence type="ECO:0000256" key="4">
    <source>
        <dbReference type="SAM" id="MobiDB-lite"/>
    </source>
</evidence>
<sequence>MLSDVTLEQEFEGKKDVSWYDVEDVKRDLHLAAELGKTLLERNHELEAGLRQMYSTNQEQLQEIEYLSRQVELLRQMSEQHTKVYDQLELTSQKLEQDNHRLVLENRMAQQKIQCLSETIEGLQTQMTELQQQVEDLKPAQPDSTSRSAQPGSGNKDPSEWVSGLASPGMCCVMETPPEQDIDCSLTEVDLANAEEENAALKVSLQTLRAQLGAEEARRQVAEQEVELAAQDSSVLGQRLAELEGCWERRQRLEQQVEELRRLWSIEAARARARGGRLSSETLLTPLHEEEIDMGAESGAESEAESDVGGPEGRHLGDGNLLRSPSTEDLLQGHERLCARRSQAVRPRGSSLLRKVDEQYSALQARYDALLSRCQQVADGPSHKAVQTTGTDRTHRRSTSSAETPGADVDASPPEYRALFQEIFNCIRKTREDLSENHSKQSH</sequence>
<feature type="region of interest" description="Disordered" evidence="4">
    <location>
        <begin position="294"/>
        <end position="326"/>
    </location>
</feature>
<dbReference type="InterPro" id="IPR026079">
    <property type="entry name" value="CDR2"/>
</dbReference>
<dbReference type="OrthoDB" id="10059415at2759"/>
<evidence type="ECO:0000256" key="3">
    <source>
        <dbReference type="SAM" id="Coils"/>
    </source>
</evidence>
<protein>
    <submittedName>
        <fullName evidence="5">Cerebellar degeneration-related protein 2a</fullName>
    </submittedName>
</protein>
<evidence type="ECO:0000256" key="2">
    <source>
        <dbReference type="ARBA" id="ARBA00023054"/>
    </source>
</evidence>